<feature type="domain" description="GST C-terminal" evidence="2">
    <location>
        <begin position="85"/>
        <end position="208"/>
    </location>
</feature>
<dbReference type="PROSITE" id="PS50405">
    <property type="entry name" value="GST_CTER"/>
    <property type="match status" value="1"/>
</dbReference>
<feature type="domain" description="GST N-terminal" evidence="1">
    <location>
        <begin position="1"/>
        <end position="81"/>
    </location>
</feature>
<reference evidence="3 4" key="1">
    <citation type="submission" date="2020-03" db="EMBL/GenBank/DDBJ databases">
        <title>Sphingomonas sp. nov., isolated from fish.</title>
        <authorList>
            <person name="Hyun D.-W."/>
            <person name="Bae J.-W."/>
        </authorList>
    </citation>
    <scope>NUCLEOTIDE SEQUENCE [LARGE SCALE GENOMIC DNA]</scope>
    <source>
        <strain evidence="3 4">HDW15B</strain>
    </source>
</reference>
<dbReference type="AlphaFoldDB" id="A0A6G7YM93"/>
<keyword evidence="4" id="KW-1185">Reference proteome</keyword>
<proteinExistence type="predicted"/>
<dbReference type="PROSITE" id="PS50404">
    <property type="entry name" value="GST_NTER"/>
    <property type="match status" value="1"/>
</dbReference>
<dbReference type="EMBL" id="CP049869">
    <property type="protein sequence ID" value="QIK77864.1"/>
    <property type="molecule type" value="Genomic_DNA"/>
</dbReference>
<dbReference type="SUPFAM" id="SSF52833">
    <property type="entry name" value="Thioredoxin-like"/>
    <property type="match status" value="1"/>
</dbReference>
<dbReference type="SUPFAM" id="SSF47616">
    <property type="entry name" value="GST C-terminal domain-like"/>
    <property type="match status" value="1"/>
</dbReference>
<gene>
    <name evidence="3" type="ORF">G7077_01995</name>
</gene>
<sequence>MSELIFYTNPMSRGQTIRWMLEEIGQPYETRILDYATTMKAPDYLAINPMGKVPAIVHDGKVVTEVAAIVCYLADAFPEAGLAPDTRDRADYYRWIFFASGPVEAAFTAKAMGWEVPADRRAMAGFGDYETAMKTLERAISSKPFITGDRFTAADLWLGAMINFMLNFKLLEPTPAFSDYARRMTDRDAYRRAQEIDGKLIAEAQAKQQH</sequence>
<keyword evidence="3" id="KW-0808">Transferase</keyword>
<name>A0A6G7YM93_9SPHN</name>
<dbReference type="GO" id="GO:0016740">
    <property type="term" value="F:transferase activity"/>
    <property type="evidence" value="ECO:0007669"/>
    <property type="project" value="UniProtKB-KW"/>
</dbReference>
<dbReference type="PANTHER" id="PTHR44051:SF21">
    <property type="entry name" value="GLUTATHIONE S-TRANSFERASE FAMILY PROTEIN"/>
    <property type="match status" value="1"/>
</dbReference>
<dbReference type="CDD" id="cd03046">
    <property type="entry name" value="GST_N_GTT1_like"/>
    <property type="match status" value="1"/>
</dbReference>
<dbReference type="InterPro" id="IPR040079">
    <property type="entry name" value="Glutathione_S-Trfase"/>
</dbReference>
<dbReference type="PANTHER" id="PTHR44051">
    <property type="entry name" value="GLUTATHIONE S-TRANSFERASE-RELATED"/>
    <property type="match status" value="1"/>
</dbReference>
<organism evidence="3 4">
    <name type="scientific">Sphingomonas piscis</name>
    <dbReference type="NCBI Taxonomy" id="2714943"/>
    <lineage>
        <taxon>Bacteria</taxon>
        <taxon>Pseudomonadati</taxon>
        <taxon>Pseudomonadota</taxon>
        <taxon>Alphaproteobacteria</taxon>
        <taxon>Sphingomonadales</taxon>
        <taxon>Sphingomonadaceae</taxon>
        <taxon>Sphingomonas</taxon>
    </lineage>
</organism>
<dbReference type="Proteomes" id="UP000503222">
    <property type="component" value="Chromosome"/>
</dbReference>
<dbReference type="Gene3D" id="3.40.30.10">
    <property type="entry name" value="Glutaredoxin"/>
    <property type="match status" value="1"/>
</dbReference>
<dbReference type="InterPro" id="IPR004045">
    <property type="entry name" value="Glutathione_S-Trfase_N"/>
</dbReference>
<dbReference type="Gene3D" id="1.20.1050.10">
    <property type="match status" value="1"/>
</dbReference>
<protein>
    <submittedName>
        <fullName evidence="3">Glutathione S-transferase family protein</fullName>
    </submittedName>
</protein>
<dbReference type="CDD" id="cd03207">
    <property type="entry name" value="GST_C_8"/>
    <property type="match status" value="1"/>
</dbReference>
<dbReference type="Pfam" id="PF13409">
    <property type="entry name" value="GST_N_2"/>
    <property type="match status" value="1"/>
</dbReference>
<dbReference type="InterPro" id="IPR010987">
    <property type="entry name" value="Glutathione-S-Trfase_C-like"/>
</dbReference>
<evidence type="ECO:0000259" key="2">
    <source>
        <dbReference type="PROSITE" id="PS50405"/>
    </source>
</evidence>
<dbReference type="RefSeq" id="WP_166410259.1">
    <property type="nucleotide sequence ID" value="NZ_CP049869.1"/>
</dbReference>
<dbReference type="SFLD" id="SFLDG01150">
    <property type="entry name" value="Main.1:_Beta-like"/>
    <property type="match status" value="1"/>
</dbReference>
<evidence type="ECO:0000313" key="4">
    <source>
        <dbReference type="Proteomes" id="UP000503222"/>
    </source>
</evidence>
<dbReference type="InterPro" id="IPR036282">
    <property type="entry name" value="Glutathione-S-Trfase_C_sf"/>
</dbReference>
<accession>A0A6G7YM93</accession>
<dbReference type="SFLD" id="SFLDS00019">
    <property type="entry name" value="Glutathione_Transferase_(cytos"/>
    <property type="match status" value="1"/>
</dbReference>
<evidence type="ECO:0000259" key="1">
    <source>
        <dbReference type="PROSITE" id="PS50404"/>
    </source>
</evidence>
<dbReference type="KEGG" id="spii:G7077_01995"/>
<dbReference type="InterPro" id="IPR036249">
    <property type="entry name" value="Thioredoxin-like_sf"/>
</dbReference>
<evidence type="ECO:0000313" key="3">
    <source>
        <dbReference type="EMBL" id="QIK77864.1"/>
    </source>
</evidence>
<dbReference type="SFLD" id="SFLDG00358">
    <property type="entry name" value="Main_(cytGST)"/>
    <property type="match status" value="1"/>
</dbReference>